<dbReference type="Gene3D" id="3.40.50.2300">
    <property type="match status" value="1"/>
</dbReference>
<dbReference type="PROSITE" id="PS51832">
    <property type="entry name" value="HD_GYP"/>
    <property type="match status" value="1"/>
</dbReference>
<dbReference type="InterPro" id="IPR000700">
    <property type="entry name" value="PAS-assoc_C"/>
</dbReference>
<feature type="coiled-coil region" evidence="2">
    <location>
        <begin position="123"/>
        <end position="150"/>
    </location>
</feature>
<dbReference type="EMBL" id="MIJE01000036">
    <property type="protein sequence ID" value="OEF95623.1"/>
    <property type="molecule type" value="Genomic_DNA"/>
</dbReference>
<dbReference type="NCBIfam" id="TIGR00254">
    <property type="entry name" value="GGDEF"/>
    <property type="match status" value="1"/>
</dbReference>
<dbReference type="NCBIfam" id="TIGR00229">
    <property type="entry name" value="sensory_box"/>
    <property type="match status" value="1"/>
</dbReference>
<feature type="domain" description="PAC" evidence="4">
    <location>
        <begin position="207"/>
        <end position="261"/>
    </location>
</feature>
<evidence type="ECO:0000256" key="1">
    <source>
        <dbReference type="PROSITE-ProRule" id="PRU00169"/>
    </source>
</evidence>
<dbReference type="SUPFAM" id="SSF55073">
    <property type="entry name" value="Nucleotide cyclase"/>
    <property type="match status" value="1"/>
</dbReference>
<dbReference type="InterPro" id="IPR011006">
    <property type="entry name" value="CheY-like_superfamily"/>
</dbReference>
<dbReference type="SMART" id="SM00471">
    <property type="entry name" value="HDc"/>
    <property type="match status" value="1"/>
</dbReference>
<dbReference type="SMART" id="SM00267">
    <property type="entry name" value="GGDEF"/>
    <property type="match status" value="1"/>
</dbReference>
<evidence type="ECO:0000259" key="3">
    <source>
        <dbReference type="PROSITE" id="PS50110"/>
    </source>
</evidence>
<evidence type="ECO:0000313" key="8">
    <source>
        <dbReference type="Proteomes" id="UP000094296"/>
    </source>
</evidence>
<keyword evidence="1" id="KW-0597">Phosphoprotein</keyword>
<evidence type="ECO:0000259" key="6">
    <source>
        <dbReference type="PROSITE" id="PS51832"/>
    </source>
</evidence>
<dbReference type="SMART" id="SM00448">
    <property type="entry name" value="REC"/>
    <property type="match status" value="1"/>
</dbReference>
<dbReference type="AlphaFoldDB" id="A0A1E5FYH0"/>
<dbReference type="GO" id="GO:0000160">
    <property type="term" value="P:phosphorelay signal transduction system"/>
    <property type="evidence" value="ECO:0007669"/>
    <property type="project" value="InterPro"/>
</dbReference>
<gene>
    <name evidence="7" type="ORF">BHF68_12325</name>
</gene>
<dbReference type="Gene3D" id="1.10.3210.10">
    <property type="entry name" value="Hypothetical protein af1432"/>
    <property type="match status" value="1"/>
</dbReference>
<dbReference type="InterPro" id="IPR013656">
    <property type="entry name" value="PAS_4"/>
</dbReference>
<keyword evidence="8" id="KW-1185">Reference proteome</keyword>
<evidence type="ECO:0000256" key="2">
    <source>
        <dbReference type="SAM" id="Coils"/>
    </source>
</evidence>
<feature type="domain" description="GGDEF" evidence="5">
    <location>
        <begin position="290"/>
        <end position="422"/>
    </location>
</feature>
<dbReference type="InterPro" id="IPR029787">
    <property type="entry name" value="Nucleotide_cyclase"/>
</dbReference>
<dbReference type="InterPro" id="IPR003607">
    <property type="entry name" value="HD/PDEase_dom"/>
</dbReference>
<dbReference type="InterPro" id="IPR001789">
    <property type="entry name" value="Sig_transdc_resp-reg_receiver"/>
</dbReference>
<feature type="domain" description="Response regulatory" evidence="3">
    <location>
        <begin position="6"/>
        <end position="122"/>
    </location>
</feature>
<dbReference type="CDD" id="cd01949">
    <property type="entry name" value="GGDEF"/>
    <property type="match status" value="1"/>
</dbReference>
<dbReference type="CDD" id="cd00156">
    <property type="entry name" value="REC"/>
    <property type="match status" value="1"/>
</dbReference>
<dbReference type="PROSITE" id="PS50113">
    <property type="entry name" value="PAC"/>
    <property type="match status" value="1"/>
</dbReference>
<sequence>MANALRVLYIEDLEDDAILVTRALKKAGIDLIYTRIQTEEDMIEQLTGAFWDLIICDYAMPDFDAMSALQTLQELGYDLPFIVVSGTIGEEQAVALMKAGAHDYVMKENTTRLAPVIKRELQEAKVRRLKREAERNLQIKERNFRKLAENSLDYILRITHEGIINYANKAAELYFKNIIETLAGKEIKDISSLIPSAESENAMAKVMGNQKPINEEIQTANDRWIDWQFIPEHDASNKISTIMFVGRDITGRKNLENELRYLSHHDPLTGLNNRIHLEKQMHILESIAAYPVGIVVCDIDGLKMINDSLGHEAGDMLLQQVGKLLKASLPTCATVARVGGDEFAILMHKISLDAFKHSIESICDAMETYNDEHDKLPISLSIGYHYSSGEDTIIETYRKADNHMYREKLHKAQSTRSGIVQMLIKALEVRDFETEKHMERMEELAVLMGKKLQLPESKITDLRLFARFHDIGKVGIPDEILFKPGPLTGKELEVMKTHSEIGQKIARSASELQHIAGLILQHHEWWNGEGYPLGNKYEQIPLECRILAIADAYDAMTSNRPYRKAMSKEIALEEINKQKGIQFDPKLVELFLSLESEL</sequence>
<dbReference type="STRING" id="766136.BHF68_12325"/>
<dbReference type="Pfam" id="PF00990">
    <property type="entry name" value="GGDEF"/>
    <property type="match status" value="1"/>
</dbReference>
<dbReference type="CDD" id="cd00077">
    <property type="entry name" value="HDc"/>
    <property type="match status" value="1"/>
</dbReference>
<evidence type="ECO:0008006" key="9">
    <source>
        <dbReference type="Google" id="ProtNLM"/>
    </source>
</evidence>
<dbReference type="SUPFAM" id="SSF52172">
    <property type="entry name" value="CheY-like"/>
    <property type="match status" value="1"/>
</dbReference>
<dbReference type="PROSITE" id="PS50887">
    <property type="entry name" value="GGDEF"/>
    <property type="match status" value="1"/>
</dbReference>
<dbReference type="SUPFAM" id="SSF55785">
    <property type="entry name" value="PYP-like sensor domain (PAS domain)"/>
    <property type="match status" value="1"/>
</dbReference>
<dbReference type="InterPro" id="IPR035965">
    <property type="entry name" value="PAS-like_dom_sf"/>
</dbReference>
<reference evidence="7 8" key="1">
    <citation type="submission" date="2016-09" db="EMBL/GenBank/DDBJ databases">
        <title>Draft genome sequence for the type strain of Desulfuribacillus alkaliarsenatis AHT28, an obligately anaerobic, sulfidogenic bacterium isolated from Russian soda lake sediments.</title>
        <authorList>
            <person name="Abin C.A."/>
            <person name="Hollibaugh J.T."/>
        </authorList>
    </citation>
    <scope>NUCLEOTIDE SEQUENCE [LARGE SCALE GENOMIC DNA]</scope>
    <source>
        <strain evidence="7 8">AHT28</strain>
    </source>
</reference>
<comment type="caution">
    <text evidence="7">The sequence shown here is derived from an EMBL/GenBank/DDBJ whole genome shotgun (WGS) entry which is preliminary data.</text>
</comment>
<keyword evidence="2" id="KW-0175">Coiled coil</keyword>
<dbReference type="OrthoDB" id="9759601at2"/>
<dbReference type="PANTHER" id="PTHR45228">
    <property type="entry name" value="CYCLIC DI-GMP PHOSPHODIESTERASE TM_0186-RELATED"/>
    <property type="match status" value="1"/>
</dbReference>
<dbReference type="Pfam" id="PF13487">
    <property type="entry name" value="HD_5"/>
    <property type="match status" value="1"/>
</dbReference>
<dbReference type="Gene3D" id="3.30.70.270">
    <property type="match status" value="1"/>
</dbReference>
<dbReference type="SUPFAM" id="SSF109604">
    <property type="entry name" value="HD-domain/PDEase-like"/>
    <property type="match status" value="1"/>
</dbReference>
<dbReference type="PROSITE" id="PS50110">
    <property type="entry name" value="RESPONSE_REGULATORY"/>
    <property type="match status" value="1"/>
</dbReference>
<dbReference type="Pfam" id="PF08448">
    <property type="entry name" value="PAS_4"/>
    <property type="match status" value="1"/>
</dbReference>
<feature type="domain" description="HD-GYP" evidence="6">
    <location>
        <begin position="412"/>
        <end position="598"/>
    </location>
</feature>
<dbReference type="InterPro" id="IPR037522">
    <property type="entry name" value="HD_GYP_dom"/>
</dbReference>
<dbReference type="InterPro" id="IPR043128">
    <property type="entry name" value="Rev_trsase/Diguanyl_cyclase"/>
</dbReference>
<dbReference type="InterPro" id="IPR000160">
    <property type="entry name" value="GGDEF_dom"/>
</dbReference>
<evidence type="ECO:0000259" key="4">
    <source>
        <dbReference type="PROSITE" id="PS50113"/>
    </source>
</evidence>
<dbReference type="PANTHER" id="PTHR45228:SF1">
    <property type="entry name" value="CYCLIC DI-GMP PHOSPHODIESTERASE TM_0186"/>
    <property type="match status" value="1"/>
</dbReference>
<dbReference type="Gene3D" id="3.30.450.20">
    <property type="entry name" value="PAS domain"/>
    <property type="match status" value="1"/>
</dbReference>
<organism evidence="7 8">
    <name type="scientific">Desulfuribacillus alkaliarsenatis</name>
    <dbReference type="NCBI Taxonomy" id="766136"/>
    <lineage>
        <taxon>Bacteria</taxon>
        <taxon>Bacillati</taxon>
        <taxon>Bacillota</taxon>
        <taxon>Desulfuribacillia</taxon>
        <taxon>Desulfuribacillales</taxon>
        <taxon>Desulfuribacillaceae</taxon>
        <taxon>Desulfuribacillus</taxon>
    </lineage>
</organism>
<dbReference type="Proteomes" id="UP000094296">
    <property type="component" value="Unassembled WGS sequence"/>
</dbReference>
<dbReference type="InterPro" id="IPR000014">
    <property type="entry name" value="PAS"/>
</dbReference>
<evidence type="ECO:0000259" key="5">
    <source>
        <dbReference type="PROSITE" id="PS50887"/>
    </source>
</evidence>
<dbReference type="Pfam" id="PF00072">
    <property type="entry name" value="Response_reg"/>
    <property type="match status" value="1"/>
</dbReference>
<evidence type="ECO:0000313" key="7">
    <source>
        <dbReference type="EMBL" id="OEF95623.1"/>
    </source>
</evidence>
<feature type="modified residue" description="4-aspartylphosphate" evidence="1">
    <location>
        <position position="57"/>
    </location>
</feature>
<name>A0A1E5FYH0_9FIRM</name>
<proteinExistence type="predicted"/>
<accession>A0A1E5FYH0</accession>
<dbReference type="RefSeq" id="WP_069644436.1">
    <property type="nucleotide sequence ID" value="NZ_MIJE01000036.1"/>
</dbReference>
<dbReference type="InterPro" id="IPR052020">
    <property type="entry name" value="Cyclic_di-GMP/3'3'-cGAMP_PDE"/>
</dbReference>
<protein>
    <recommendedName>
        <fullName evidence="9">Diguanylate cyclase</fullName>
    </recommendedName>
</protein>